<keyword evidence="5 7" id="KW-1133">Transmembrane helix</keyword>
<organism evidence="8 9">
    <name type="scientific">Thraustotheca clavata</name>
    <dbReference type="NCBI Taxonomy" id="74557"/>
    <lineage>
        <taxon>Eukaryota</taxon>
        <taxon>Sar</taxon>
        <taxon>Stramenopiles</taxon>
        <taxon>Oomycota</taxon>
        <taxon>Saprolegniomycetes</taxon>
        <taxon>Saprolegniales</taxon>
        <taxon>Achlyaceae</taxon>
        <taxon>Thraustotheca</taxon>
    </lineage>
</organism>
<comment type="subcellular location">
    <subcellularLocation>
        <location evidence="1">Membrane</location>
        <topology evidence="1">Multi-pass membrane protein</topology>
    </subcellularLocation>
</comment>
<proteinExistence type="inferred from homology"/>
<comment type="caution">
    <text evidence="8">The sequence shown here is derived from an EMBL/GenBank/DDBJ whole genome shotgun (WGS) entry which is preliminary data.</text>
</comment>
<comment type="similarity">
    <text evidence="2 7">Belongs to the nonaspanin (TM9SF) (TC 9.A.2) family.</text>
</comment>
<dbReference type="Pfam" id="PF02990">
    <property type="entry name" value="EMP70"/>
    <property type="match status" value="1"/>
</dbReference>
<gene>
    <name evidence="8" type="ORF">THRCLA_07984</name>
</gene>
<dbReference type="PANTHER" id="PTHR10766:SF41">
    <property type="entry name" value="TRANSMEMBRANE 9 SUPERFAMILY MEMBER 3"/>
    <property type="match status" value="1"/>
</dbReference>
<keyword evidence="6 7" id="KW-0472">Membrane</keyword>
<dbReference type="AlphaFoldDB" id="A0A1V9ZBI9"/>
<accession>A0A1V9ZBI9</accession>
<dbReference type="OrthoDB" id="1666796at2759"/>
<evidence type="ECO:0000256" key="2">
    <source>
        <dbReference type="ARBA" id="ARBA00005227"/>
    </source>
</evidence>
<keyword evidence="4 7" id="KW-0732">Signal</keyword>
<evidence type="ECO:0000256" key="1">
    <source>
        <dbReference type="ARBA" id="ARBA00004141"/>
    </source>
</evidence>
<dbReference type="PANTHER" id="PTHR10766">
    <property type="entry name" value="TRANSMEMBRANE 9 SUPERFAMILY PROTEIN"/>
    <property type="match status" value="1"/>
</dbReference>
<evidence type="ECO:0000256" key="7">
    <source>
        <dbReference type="RuleBase" id="RU363079"/>
    </source>
</evidence>
<keyword evidence="3 7" id="KW-0812">Transmembrane</keyword>
<feature type="signal peptide" evidence="7">
    <location>
        <begin position="1"/>
        <end position="20"/>
    </location>
</feature>
<feature type="transmembrane region" description="Helical" evidence="7">
    <location>
        <begin position="535"/>
        <end position="555"/>
    </location>
</feature>
<feature type="transmembrane region" description="Helical" evidence="7">
    <location>
        <begin position="465"/>
        <end position="489"/>
    </location>
</feature>
<sequence>MGRLVQAAVAIFSMALTAFADVETHEYTPAEEVVIWVNKIGPFNNPQETYTYNSLPFCKASGLELPEAHALGIGEILEGNELFNSGMQAKFGRNTEKSTLCSQTFTAQEAQEFIDAVDEHYWYQMNVDDLPVWGLVGKVVKADDDPDLLKEFTVGTHLIYTHKKFSISYNGPNIIHVNLSYADIATPIQANKKIEFTYEVTWSLTDIEFEDRFDRYLEDEFFEHQIHWFSIFNSFMMVIFLCGLVALILLRTLRNDYARFAADEDELLLEPGHTSSMLKDESSAGWKLLHGDVFRAPRHLLLFCALLGTGAQLLVLTFLVILISIVSSLYMKPGGVVSVGLTCYALSSLANGFASGASYHQFFYPRVSKDWIKAMILSISLLPSVIFVSLFFINAISVAYGTTYAIPFVTIVQVILVWFFVSCPLSVLGTILGRHGAAKRGFPCRVNKFPREVPEARWYLRPAALIMLTGVLPFGSIFIEMYFIFASFWNYKFYYVYGFMLLVFLILTVVTLCVTIVCTYFLLNSENYHWHWTSFLASGSTAIYVFIYAIYFYFFKTNMSGFLQTCFYFGYMGLFCFAFYIMCGTIGYFGSSTFTKRIYRNIKIE</sequence>
<evidence type="ECO:0000256" key="4">
    <source>
        <dbReference type="ARBA" id="ARBA00022729"/>
    </source>
</evidence>
<evidence type="ECO:0000256" key="6">
    <source>
        <dbReference type="ARBA" id="ARBA00023136"/>
    </source>
</evidence>
<keyword evidence="9" id="KW-1185">Reference proteome</keyword>
<evidence type="ECO:0000256" key="3">
    <source>
        <dbReference type="ARBA" id="ARBA00022692"/>
    </source>
</evidence>
<protein>
    <recommendedName>
        <fullName evidence="7">Transmembrane 9 superfamily member</fullName>
    </recommendedName>
</protein>
<evidence type="ECO:0000313" key="8">
    <source>
        <dbReference type="EMBL" id="OQR95297.1"/>
    </source>
</evidence>
<feature type="transmembrane region" description="Helical" evidence="7">
    <location>
        <begin position="300"/>
        <end position="330"/>
    </location>
</feature>
<dbReference type="InterPro" id="IPR004240">
    <property type="entry name" value="EMP70"/>
</dbReference>
<feature type="transmembrane region" description="Helical" evidence="7">
    <location>
        <begin position="495"/>
        <end position="523"/>
    </location>
</feature>
<feature type="transmembrane region" description="Helical" evidence="7">
    <location>
        <begin position="336"/>
        <end position="354"/>
    </location>
</feature>
<feature type="transmembrane region" description="Helical" evidence="7">
    <location>
        <begin position="406"/>
        <end position="432"/>
    </location>
</feature>
<dbReference type="Proteomes" id="UP000243217">
    <property type="component" value="Unassembled WGS sequence"/>
</dbReference>
<feature type="transmembrane region" description="Helical" evidence="7">
    <location>
        <begin position="375"/>
        <end position="400"/>
    </location>
</feature>
<dbReference type="GO" id="GO:0016020">
    <property type="term" value="C:membrane"/>
    <property type="evidence" value="ECO:0007669"/>
    <property type="project" value="UniProtKB-SubCell"/>
</dbReference>
<feature type="transmembrane region" description="Helical" evidence="7">
    <location>
        <begin position="567"/>
        <end position="590"/>
    </location>
</feature>
<feature type="transmembrane region" description="Helical" evidence="7">
    <location>
        <begin position="228"/>
        <end position="250"/>
    </location>
</feature>
<reference evidence="8 9" key="1">
    <citation type="journal article" date="2014" name="Genome Biol. Evol.">
        <title>The secreted proteins of Achlya hypogyna and Thraustotheca clavata identify the ancestral oomycete secretome and reveal gene acquisitions by horizontal gene transfer.</title>
        <authorList>
            <person name="Misner I."/>
            <person name="Blouin N."/>
            <person name="Leonard G."/>
            <person name="Richards T.A."/>
            <person name="Lane C.E."/>
        </authorList>
    </citation>
    <scope>NUCLEOTIDE SEQUENCE [LARGE SCALE GENOMIC DNA]</scope>
    <source>
        <strain evidence="8 9">ATCC 34112</strain>
    </source>
</reference>
<name>A0A1V9ZBI9_9STRA</name>
<evidence type="ECO:0000313" key="9">
    <source>
        <dbReference type="Proteomes" id="UP000243217"/>
    </source>
</evidence>
<dbReference type="GO" id="GO:0072657">
    <property type="term" value="P:protein localization to membrane"/>
    <property type="evidence" value="ECO:0007669"/>
    <property type="project" value="TreeGrafter"/>
</dbReference>
<feature type="chain" id="PRO_5011821039" description="Transmembrane 9 superfamily member" evidence="7">
    <location>
        <begin position="21"/>
        <end position="605"/>
    </location>
</feature>
<evidence type="ECO:0000256" key="5">
    <source>
        <dbReference type="ARBA" id="ARBA00022989"/>
    </source>
</evidence>
<dbReference type="EMBL" id="JNBS01002135">
    <property type="protein sequence ID" value="OQR95297.1"/>
    <property type="molecule type" value="Genomic_DNA"/>
</dbReference>